<dbReference type="Proteomes" id="UP000175707">
    <property type="component" value="Unassembled WGS sequence"/>
</dbReference>
<dbReference type="SUPFAM" id="SSF46785">
    <property type="entry name" value="Winged helix' DNA-binding domain"/>
    <property type="match status" value="1"/>
</dbReference>
<evidence type="ECO:0000313" key="2">
    <source>
        <dbReference type="EMBL" id="OFC48895.1"/>
    </source>
</evidence>
<comment type="caution">
    <text evidence="2">The sequence shown here is derived from an EMBL/GenBank/DDBJ whole genome shotgun (WGS) entry which is preliminary data.</text>
</comment>
<dbReference type="InterPro" id="IPR036390">
    <property type="entry name" value="WH_DNA-bd_sf"/>
</dbReference>
<dbReference type="EMBL" id="LZYH01000880">
    <property type="protein sequence ID" value="OFC48895.1"/>
    <property type="molecule type" value="Genomic_DNA"/>
</dbReference>
<sequence length="395" mass="44872">MNSLSHALIVEPSEQKDKQSQASPCEKVNVKVLEKARRVPRSIQVGVQIIRQDAGIQISRRGRDVLAAIFQHASLANLAEPVFPKVCRLQEMTHLSESTIYRAMRELEVDGWIERCPQGRRKTDGSFVTVRTRIGQRLAAYLGLPWDKTACAQLDWVDRTAPKTPRLATSKDGEATAWENRGKSPSAGCQNDGRISNEQYQEKNNNAQQEQQTEDKKDIGKKLDFVQVEGGYLPGDLVPLVDKGVRPGFLWRSMKKLNSNQKRSLSDLVKIFGQKLDSARNTGAYLNWIITREIRGDTISDRQRPLLYDAKAVADRIWERQQRIKRHEGHTYEDTQTGATATVESSGDAVIRHGDGRLEKMTLHRFEELVESRRFVKKIISMEESVAWIGRIRSQ</sequence>
<reference evidence="2 3" key="1">
    <citation type="submission" date="2016-06" db="EMBL/GenBank/DDBJ databases">
        <title>Gene turnover analysis identifies the evolutionary adaptation of the extremophile Acidithiobacillus caldus.</title>
        <authorList>
            <person name="Zhang X."/>
        </authorList>
    </citation>
    <scope>NUCLEOTIDE SEQUENCE [LARGE SCALE GENOMIC DNA]</scope>
    <source>
        <strain evidence="2 3">S1</strain>
    </source>
</reference>
<organism evidence="2 3">
    <name type="scientific">Acidithiobacillus caldus</name>
    <dbReference type="NCBI Taxonomy" id="33059"/>
    <lineage>
        <taxon>Bacteria</taxon>
        <taxon>Pseudomonadati</taxon>
        <taxon>Pseudomonadota</taxon>
        <taxon>Acidithiobacillia</taxon>
        <taxon>Acidithiobacillales</taxon>
        <taxon>Acidithiobacillaceae</taxon>
        <taxon>Acidithiobacillus</taxon>
    </lineage>
</organism>
<evidence type="ECO:0008006" key="4">
    <source>
        <dbReference type="Google" id="ProtNLM"/>
    </source>
</evidence>
<dbReference type="AlphaFoldDB" id="A0A1E7YSV1"/>
<name>A0A1E7YSV1_9PROT</name>
<accession>A0A1E7YSV1</accession>
<evidence type="ECO:0000313" key="3">
    <source>
        <dbReference type="Proteomes" id="UP000175707"/>
    </source>
</evidence>
<gene>
    <name evidence="2" type="ORF">BAE30_13295</name>
</gene>
<feature type="region of interest" description="Disordered" evidence="1">
    <location>
        <begin position="1"/>
        <end position="23"/>
    </location>
</feature>
<evidence type="ECO:0000256" key="1">
    <source>
        <dbReference type="SAM" id="MobiDB-lite"/>
    </source>
</evidence>
<proteinExistence type="predicted"/>
<protein>
    <recommendedName>
        <fullName evidence="4">Helix-turn-helix domain-containing protein</fullName>
    </recommendedName>
</protein>
<feature type="region of interest" description="Disordered" evidence="1">
    <location>
        <begin position="164"/>
        <end position="194"/>
    </location>
</feature>
<feature type="non-terminal residue" evidence="2">
    <location>
        <position position="395"/>
    </location>
</feature>